<protein>
    <recommendedName>
        <fullName evidence="3 12">DNA replication and repair protein RecF</fullName>
    </recommendedName>
</protein>
<evidence type="ECO:0000256" key="6">
    <source>
        <dbReference type="ARBA" id="ARBA00022741"/>
    </source>
</evidence>
<sequence>MQITRLELKDFRNIREAAVSFCPGVNVICGENAQGKTNLLEAVALLTGRGSFRGARESQMARFGEKAFHLKMAFRDAEREQSIAYDAGGDKRKVSLNRVPLPSASELAGVFTAVVFHPEDLSLVKGGPGGRRDFLDAAISQLKPVYGRYIAQYNGVLEQRNALLKQIHRTGRGKEMLPIWDEQLAKIGTAVSILRKDYLGKLSPLAETVYRGFTGERETFQIEYESSVFREDIPLSVYSEELIGHYRQLLEARVEDDIRLQFTGAGVHRDDLDIRVNGLSARAYGSQGQQRSCAIALKIGEAMLLRGVTGENPVILLDDVMSELDPGRQDYLLNRIRGFQVLITCCDEASARRMNGGKLFTVKGGVFSEVPLDLPAENAL</sequence>
<dbReference type="GO" id="GO:0005737">
    <property type="term" value="C:cytoplasm"/>
    <property type="evidence" value="ECO:0007669"/>
    <property type="project" value="UniProtKB-SubCell"/>
</dbReference>
<dbReference type="PROSITE" id="PS00617">
    <property type="entry name" value="RECF_1"/>
    <property type="match status" value="1"/>
</dbReference>
<comment type="subcellular location">
    <subcellularLocation>
        <location evidence="1 12 13">Cytoplasm</location>
    </subcellularLocation>
</comment>
<dbReference type="Gene3D" id="1.20.1050.90">
    <property type="entry name" value="RecF/RecN/SMC, N-terminal domain"/>
    <property type="match status" value="1"/>
</dbReference>
<evidence type="ECO:0000313" key="16">
    <source>
        <dbReference type="Proteomes" id="UP000824241"/>
    </source>
</evidence>
<keyword evidence="9 12" id="KW-0238">DNA-binding</keyword>
<dbReference type="HAMAP" id="MF_00365">
    <property type="entry name" value="RecF"/>
    <property type="match status" value="1"/>
</dbReference>
<comment type="caution">
    <text evidence="15">The sequence shown here is derived from an EMBL/GenBank/DDBJ whole genome shotgun (WGS) entry which is preliminary data.</text>
</comment>
<dbReference type="GO" id="GO:0006302">
    <property type="term" value="P:double-strand break repair"/>
    <property type="evidence" value="ECO:0007669"/>
    <property type="project" value="TreeGrafter"/>
</dbReference>
<dbReference type="GO" id="GO:0009432">
    <property type="term" value="P:SOS response"/>
    <property type="evidence" value="ECO:0007669"/>
    <property type="project" value="UniProtKB-UniRule"/>
</dbReference>
<dbReference type="AlphaFoldDB" id="A0A9D1DX32"/>
<dbReference type="InterPro" id="IPR027417">
    <property type="entry name" value="P-loop_NTPase"/>
</dbReference>
<accession>A0A9D1DX32</accession>
<keyword evidence="4 12" id="KW-0963">Cytoplasm</keyword>
<dbReference type="Proteomes" id="UP000824241">
    <property type="component" value="Unassembled WGS sequence"/>
</dbReference>
<dbReference type="GO" id="GO:0003697">
    <property type="term" value="F:single-stranded DNA binding"/>
    <property type="evidence" value="ECO:0007669"/>
    <property type="project" value="UniProtKB-UniRule"/>
</dbReference>
<evidence type="ECO:0000256" key="3">
    <source>
        <dbReference type="ARBA" id="ARBA00020170"/>
    </source>
</evidence>
<feature type="binding site" evidence="12">
    <location>
        <begin position="30"/>
        <end position="37"/>
    </location>
    <ligand>
        <name>ATP</name>
        <dbReference type="ChEBI" id="CHEBI:30616"/>
    </ligand>
</feature>
<dbReference type="PANTHER" id="PTHR32182">
    <property type="entry name" value="DNA REPLICATION AND REPAIR PROTEIN RECF"/>
    <property type="match status" value="1"/>
</dbReference>
<keyword evidence="11 12" id="KW-0742">SOS response</keyword>
<dbReference type="GO" id="GO:0000731">
    <property type="term" value="P:DNA synthesis involved in DNA repair"/>
    <property type="evidence" value="ECO:0007669"/>
    <property type="project" value="TreeGrafter"/>
</dbReference>
<keyword evidence="7 12" id="KW-0227">DNA damage</keyword>
<comment type="function">
    <text evidence="12 13">The RecF protein is involved in DNA metabolism; it is required for DNA replication and normal SOS inducibility. RecF binds preferentially to single-stranded, linear DNA. It also seems to bind ATP.</text>
</comment>
<evidence type="ECO:0000256" key="11">
    <source>
        <dbReference type="ARBA" id="ARBA00023236"/>
    </source>
</evidence>
<keyword evidence="10 12" id="KW-0234">DNA repair</keyword>
<keyword evidence="8 12" id="KW-0067">ATP-binding</keyword>
<reference evidence="15" key="2">
    <citation type="journal article" date="2021" name="PeerJ">
        <title>Extensive microbial diversity within the chicken gut microbiome revealed by metagenomics and culture.</title>
        <authorList>
            <person name="Gilroy R."/>
            <person name="Ravi A."/>
            <person name="Getino M."/>
            <person name="Pursley I."/>
            <person name="Horton D.L."/>
            <person name="Alikhan N.F."/>
            <person name="Baker D."/>
            <person name="Gharbi K."/>
            <person name="Hall N."/>
            <person name="Watson M."/>
            <person name="Adriaenssens E.M."/>
            <person name="Foster-Nyarko E."/>
            <person name="Jarju S."/>
            <person name="Secka A."/>
            <person name="Antonio M."/>
            <person name="Oren A."/>
            <person name="Chaudhuri R.R."/>
            <person name="La Ragione R."/>
            <person name="Hildebrand F."/>
            <person name="Pallen M.J."/>
        </authorList>
    </citation>
    <scope>NUCLEOTIDE SEQUENCE</scope>
    <source>
        <strain evidence="15">CHK189-12415</strain>
    </source>
</reference>
<evidence type="ECO:0000256" key="7">
    <source>
        <dbReference type="ARBA" id="ARBA00022763"/>
    </source>
</evidence>
<keyword evidence="6 12" id="KW-0547">Nucleotide-binding</keyword>
<evidence type="ECO:0000259" key="14">
    <source>
        <dbReference type="Pfam" id="PF02463"/>
    </source>
</evidence>
<dbReference type="InterPro" id="IPR001238">
    <property type="entry name" value="DNA-binding_RecF"/>
</dbReference>
<dbReference type="Pfam" id="PF02463">
    <property type="entry name" value="SMC_N"/>
    <property type="match status" value="1"/>
</dbReference>
<proteinExistence type="inferred from homology"/>
<dbReference type="InterPro" id="IPR018078">
    <property type="entry name" value="DNA-binding_RecF_CS"/>
</dbReference>
<evidence type="ECO:0000256" key="10">
    <source>
        <dbReference type="ARBA" id="ARBA00023204"/>
    </source>
</evidence>
<comment type="similarity">
    <text evidence="2 12 13">Belongs to the RecF family.</text>
</comment>
<evidence type="ECO:0000256" key="4">
    <source>
        <dbReference type="ARBA" id="ARBA00022490"/>
    </source>
</evidence>
<dbReference type="PANTHER" id="PTHR32182:SF0">
    <property type="entry name" value="DNA REPLICATION AND REPAIR PROTEIN RECF"/>
    <property type="match status" value="1"/>
</dbReference>
<evidence type="ECO:0000256" key="9">
    <source>
        <dbReference type="ARBA" id="ARBA00023125"/>
    </source>
</evidence>
<dbReference type="InterPro" id="IPR003395">
    <property type="entry name" value="RecF/RecN/SMC_N"/>
</dbReference>
<evidence type="ECO:0000313" key="15">
    <source>
        <dbReference type="EMBL" id="HIR60596.1"/>
    </source>
</evidence>
<dbReference type="InterPro" id="IPR042174">
    <property type="entry name" value="RecF_2"/>
</dbReference>
<dbReference type="GO" id="GO:0005524">
    <property type="term" value="F:ATP binding"/>
    <property type="evidence" value="ECO:0007669"/>
    <property type="project" value="UniProtKB-UniRule"/>
</dbReference>
<reference evidence="15" key="1">
    <citation type="submission" date="2020-10" db="EMBL/GenBank/DDBJ databases">
        <authorList>
            <person name="Gilroy R."/>
        </authorList>
    </citation>
    <scope>NUCLEOTIDE SEQUENCE</scope>
    <source>
        <strain evidence="15">CHK189-12415</strain>
    </source>
</reference>
<organism evidence="15 16">
    <name type="scientific">Candidatus Faecivivens stercoravium</name>
    <dbReference type="NCBI Taxonomy" id="2840803"/>
    <lineage>
        <taxon>Bacteria</taxon>
        <taxon>Bacillati</taxon>
        <taxon>Bacillota</taxon>
        <taxon>Clostridia</taxon>
        <taxon>Eubacteriales</taxon>
        <taxon>Oscillospiraceae</taxon>
        <taxon>Oscillospiraceae incertae sedis</taxon>
        <taxon>Candidatus Faecivivens</taxon>
    </lineage>
</organism>
<evidence type="ECO:0000256" key="12">
    <source>
        <dbReference type="HAMAP-Rule" id="MF_00365"/>
    </source>
</evidence>
<dbReference type="PROSITE" id="PS00618">
    <property type="entry name" value="RECF_2"/>
    <property type="match status" value="1"/>
</dbReference>
<dbReference type="SUPFAM" id="SSF52540">
    <property type="entry name" value="P-loop containing nucleoside triphosphate hydrolases"/>
    <property type="match status" value="1"/>
</dbReference>
<evidence type="ECO:0000256" key="5">
    <source>
        <dbReference type="ARBA" id="ARBA00022705"/>
    </source>
</evidence>
<evidence type="ECO:0000256" key="8">
    <source>
        <dbReference type="ARBA" id="ARBA00022840"/>
    </source>
</evidence>
<dbReference type="NCBIfam" id="TIGR00611">
    <property type="entry name" value="recf"/>
    <property type="match status" value="1"/>
</dbReference>
<dbReference type="EMBL" id="DVHA01000109">
    <property type="protein sequence ID" value="HIR60596.1"/>
    <property type="molecule type" value="Genomic_DNA"/>
</dbReference>
<name>A0A9D1DX32_9FIRM</name>
<evidence type="ECO:0000256" key="13">
    <source>
        <dbReference type="RuleBase" id="RU000578"/>
    </source>
</evidence>
<evidence type="ECO:0000256" key="1">
    <source>
        <dbReference type="ARBA" id="ARBA00004496"/>
    </source>
</evidence>
<feature type="domain" description="RecF/RecN/SMC N-terminal" evidence="14">
    <location>
        <begin position="3"/>
        <end position="354"/>
    </location>
</feature>
<keyword evidence="5 12" id="KW-0235">DNA replication</keyword>
<gene>
    <name evidence="12 15" type="primary">recF</name>
    <name evidence="15" type="ORF">IAB37_03365</name>
</gene>
<evidence type="ECO:0000256" key="2">
    <source>
        <dbReference type="ARBA" id="ARBA00008016"/>
    </source>
</evidence>
<dbReference type="Gene3D" id="3.40.50.300">
    <property type="entry name" value="P-loop containing nucleotide triphosphate hydrolases"/>
    <property type="match status" value="1"/>
</dbReference>
<dbReference type="GO" id="GO:0006260">
    <property type="term" value="P:DNA replication"/>
    <property type="evidence" value="ECO:0007669"/>
    <property type="project" value="UniProtKB-UniRule"/>
</dbReference>